<proteinExistence type="predicted"/>
<comment type="caution">
    <text evidence="3">The sequence shown here is derived from an EMBL/GenBank/DDBJ whole genome shotgun (WGS) entry which is preliminary data.</text>
</comment>
<sequence length="91" mass="9815">MNFDYKRMIKFEHNVGAKDKKVRMIAGVVLLAASLFTAKILLLIVGLLLVTTSYIGWCPAYSGFDKNTLGSDADTVVADAGAETDTDNDGQ</sequence>
<dbReference type="Proteomes" id="UP000078476">
    <property type="component" value="Unassembled WGS sequence"/>
</dbReference>
<feature type="domain" description="Inner membrane protein YgaP-like transmembrane" evidence="2">
    <location>
        <begin position="13"/>
        <end position="69"/>
    </location>
</feature>
<dbReference type="EMBL" id="LUUI01000114">
    <property type="protein sequence ID" value="OAI14023.1"/>
    <property type="molecule type" value="Genomic_DNA"/>
</dbReference>
<dbReference type="STRING" id="980561.A1359_01045"/>
<accession>A0A177N962</accession>
<keyword evidence="1" id="KW-0472">Membrane</keyword>
<protein>
    <recommendedName>
        <fullName evidence="2">Inner membrane protein YgaP-like transmembrane domain-containing protein</fullName>
    </recommendedName>
</protein>
<dbReference type="AlphaFoldDB" id="A0A177N962"/>
<name>A0A177N962_9GAMM</name>
<gene>
    <name evidence="3" type="ORF">A1359_01045</name>
</gene>
<organism evidence="3 4">
    <name type="scientific">Methylomonas lenta</name>
    <dbReference type="NCBI Taxonomy" id="980561"/>
    <lineage>
        <taxon>Bacteria</taxon>
        <taxon>Pseudomonadati</taxon>
        <taxon>Pseudomonadota</taxon>
        <taxon>Gammaproteobacteria</taxon>
        <taxon>Methylococcales</taxon>
        <taxon>Methylococcaceae</taxon>
        <taxon>Methylomonas</taxon>
    </lineage>
</organism>
<feature type="transmembrane region" description="Helical" evidence="1">
    <location>
        <begin position="28"/>
        <end position="57"/>
    </location>
</feature>
<keyword evidence="1" id="KW-0812">Transmembrane</keyword>
<evidence type="ECO:0000313" key="3">
    <source>
        <dbReference type="EMBL" id="OAI14023.1"/>
    </source>
</evidence>
<evidence type="ECO:0000313" key="4">
    <source>
        <dbReference type="Proteomes" id="UP000078476"/>
    </source>
</evidence>
<dbReference type="Pfam" id="PF11127">
    <property type="entry name" value="YgaP-like_TM"/>
    <property type="match status" value="1"/>
</dbReference>
<keyword evidence="1" id="KW-1133">Transmembrane helix</keyword>
<dbReference type="RefSeq" id="WP_066983709.1">
    <property type="nucleotide sequence ID" value="NZ_LUUI01000114.1"/>
</dbReference>
<reference evidence="3 4" key="1">
    <citation type="submission" date="2016-03" db="EMBL/GenBank/DDBJ databases">
        <authorList>
            <person name="Ploux O."/>
        </authorList>
    </citation>
    <scope>NUCLEOTIDE SEQUENCE [LARGE SCALE GENOMIC DNA]</scope>
    <source>
        <strain evidence="3 4">R-45370</strain>
    </source>
</reference>
<evidence type="ECO:0000259" key="2">
    <source>
        <dbReference type="Pfam" id="PF11127"/>
    </source>
</evidence>
<keyword evidence="4" id="KW-1185">Reference proteome</keyword>
<evidence type="ECO:0000256" key="1">
    <source>
        <dbReference type="SAM" id="Phobius"/>
    </source>
</evidence>
<dbReference type="OrthoDB" id="5569531at2"/>
<dbReference type="InterPro" id="IPR021309">
    <property type="entry name" value="YgaP-like_TM"/>
</dbReference>